<organism evidence="1 2">
    <name type="scientific">Marinoscillum furvescens DSM 4134</name>
    <dbReference type="NCBI Taxonomy" id="1122208"/>
    <lineage>
        <taxon>Bacteria</taxon>
        <taxon>Pseudomonadati</taxon>
        <taxon>Bacteroidota</taxon>
        <taxon>Cytophagia</taxon>
        <taxon>Cytophagales</taxon>
        <taxon>Reichenbachiellaceae</taxon>
        <taxon>Marinoscillum</taxon>
    </lineage>
</organism>
<evidence type="ECO:0000313" key="1">
    <source>
        <dbReference type="EMBL" id="REE01112.1"/>
    </source>
</evidence>
<reference evidence="1 2" key="1">
    <citation type="submission" date="2018-07" db="EMBL/GenBank/DDBJ databases">
        <title>Genomic Encyclopedia of Type Strains, Phase IV (KMG-IV): sequencing the most valuable type-strain genomes for metagenomic binning, comparative biology and taxonomic classification.</title>
        <authorList>
            <person name="Goeker M."/>
        </authorList>
    </citation>
    <scope>NUCLEOTIDE SEQUENCE [LARGE SCALE GENOMIC DNA]</scope>
    <source>
        <strain evidence="1 2">DSM 4134</strain>
    </source>
</reference>
<gene>
    <name evidence="1" type="ORF">C7460_104132</name>
</gene>
<evidence type="ECO:0000313" key="2">
    <source>
        <dbReference type="Proteomes" id="UP000256779"/>
    </source>
</evidence>
<proteinExistence type="predicted"/>
<comment type="caution">
    <text evidence="1">The sequence shown here is derived from an EMBL/GenBank/DDBJ whole genome shotgun (WGS) entry which is preliminary data.</text>
</comment>
<dbReference type="AlphaFoldDB" id="A0A3D9L542"/>
<dbReference type="Proteomes" id="UP000256779">
    <property type="component" value="Unassembled WGS sequence"/>
</dbReference>
<dbReference type="EMBL" id="QREG01000004">
    <property type="protein sequence ID" value="REE01112.1"/>
    <property type="molecule type" value="Genomic_DNA"/>
</dbReference>
<keyword evidence="2" id="KW-1185">Reference proteome</keyword>
<name>A0A3D9L542_MARFU</name>
<dbReference type="RefSeq" id="WP_115867200.1">
    <property type="nucleotide sequence ID" value="NZ_QREG01000004.1"/>
</dbReference>
<protein>
    <submittedName>
        <fullName evidence="1">Uncharacterized protein</fullName>
    </submittedName>
</protein>
<accession>A0A3D9L542</accession>
<dbReference type="OrthoDB" id="671786at2"/>
<sequence>MSESSLEVVHERDEALIMVSEKAIYETGTSSTAVAPRTAKREETNEPNDYKIAYWGDGNDWPQQVDKDLELNTDLWRSLDMNARALYGGGVEYSVYNFETGDTENKKIFEIEQFLFRNARYPLQATVDFYKYANVFPEIIVNKPKTKIVWLTAHPAGHCRYALQKDSGKLDKCFINANWAERATADDEYTLKRPLLDPWVDMPERLAKRNDGPRFVYPLSYPSGKIYYQLPIWNGIRHNGWLKLANDIPKLKAAVMKNQMTIKYHIRFPDYYWSWKWPEWETFDAKKKKALKKAEFDSMTKWLSGPENAGKTIATGYKTDPDTLKAYPGVEILPIDDKLKQGIYIEDSTEASIKLFAAAGIDPSLFGFQLGGKTNLSGSDKREAYNIFVSFMKPHQDIVLRPYDYISWFNGWNSSKQMIIWRFSRSFMQMLNAVTPSQRETTLPDETTD</sequence>